<gene>
    <name evidence="1" type="ORF">FC756_08510</name>
</gene>
<organism evidence="1 2">
    <name type="scientific">Lysinibacillus mangiferihumi</name>
    <dbReference type="NCBI Taxonomy" id="1130819"/>
    <lineage>
        <taxon>Bacteria</taxon>
        <taxon>Bacillati</taxon>
        <taxon>Bacillota</taxon>
        <taxon>Bacilli</taxon>
        <taxon>Bacillales</taxon>
        <taxon>Bacillaceae</taxon>
        <taxon>Lysinibacillus</taxon>
    </lineage>
</organism>
<dbReference type="AlphaFoldDB" id="A0A4U2Z6Y3"/>
<dbReference type="Proteomes" id="UP000308744">
    <property type="component" value="Unassembled WGS sequence"/>
</dbReference>
<proteinExistence type="predicted"/>
<accession>A0A4U2Z6Y3</accession>
<sequence length="96" mass="11162">MKMVVSKEQYKQVRQVEKMLGVKIALAPEEHQLRVVDCLNGQWGIYQIKRCYKSATKYFAELKLIEPATTEQEAIMKFLAIQQKKANEGKLKVVIY</sequence>
<comment type="caution">
    <text evidence="1">The sequence shown here is derived from an EMBL/GenBank/DDBJ whole genome shotgun (WGS) entry which is preliminary data.</text>
</comment>
<name>A0A4U2Z6Y3_9BACI</name>
<dbReference type="EMBL" id="SZPU01000022">
    <property type="protein sequence ID" value="TKI70136.1"/>
    <property type="molecule type" value="Genomic_DNA"/>
</dbReference>
<reference evidence="1 2" key="1">
    <citation type="submission" date="2019-04" db="EMBL/GenBank/DDBJ databases">
        <title>Lysinibacillus genome sequencing.</title>
        <authorList>
            <person name="Dunlap C."/>
        </authorList>
    </citation>
    <scope>NUCLEOTIDE SEQUENCE [LARGE SCALE GENOMIC DNA]</scope>
    <source>
        <strain evidence="1 2">CCTCC AB 2010389</strain>
    </source>
</reference>
<dbReference type="RefSeq" id="WP_107893838.1">
    <property type="nucleotide sequence ID" value="NZ_PYWM01000001.1"/>
</dbReference>
<evidence type="ECO:0000313" key="2">
    <source>
        <dbReference type="Proteomes" id="UP000308744"/>
    </source>
</evidence>
<evidence type="ECO:0000313" key="1">
    <source>
        <dbReference type="EMBL" id="TKI70136.1"/>
    </source>
</evidence>
<keyword evidence="2" id="KW-1185">Reference proteome</keyword>
<protein>
    <submittedName>
        <fullName evidence="1">Uncharacterized protein</fullName>
    </submittedName>
</protein>